<evidence type="ECO:0000313" key="1">
    <source>
        <dbReference type="EMBL" id="QZE12801.1"/>
    </source>
</evidence>
<keyword evidence="2" id="KW-1185">Reference proteome</keyword>
<dbReference type="Proteomes" id="UP000826212">
    <property type="component" value="Chromosome"/>
</dbReference>
<protein>
    <submittedName>
        <fullName evidence="1">Uncharacterized protein</fullName>
    </submittedName>
</protein>
<evidence type="ECO:0000313" key="2">
    <source>
        <dbReference type="Proteomes" id="UP000826212"/>
    </source>
</evidence>
<organism evidence="1 2">
    <name type="scientific">Halosquirtibacter laminarini</name>
    <dbReference type="NCBI Taxonomy" id="3374600"/>
    <lineage>
        <taxon>Bacteria</taxon>
        <taxon>Pseudomonadati</taxon>
        <taxon>Bacteroidota</taxon>
        <taxon>Bacteroidia</taxon>
        <taxon>Marinilabiliales</taxon>
        <taxon>Prolixibacteraceae</taxon>
        <taxon>Halosquirtibacter</taxon>
    </lineage>
</organism>
<accession>A0AC61NBF6</accession>
<proteinExistence type="predicted"/>
<sequence length="393" mass="44672">MEKHVSKQYSVVIYALDVFFDLWIVLASVSLPSQCIIKISLMEYYSKLSFRYIIVVATLIFCANSCNDSMHEKPMKLLAKSTSQWTGVAVSSNGRVFVNYPKWSESIPMSVAEIVRGDAMPFPDEVWNAPNSSKFVSVQSVFVDDKDQLWILDTRNPMFKGVLLDGPILYRFNLMTNQLVRSYKFPRGNYHTNSYFNDVRIDNHSGYAFITDSGSGAIVVLNLETGASKRWLEKDPSTKFEVDHLVCKGATWNGKVDVDGLALTPDREYLFYAALSGHSLYKISTKMLTNFNLDEQKMATAVIRVGTIPATDGMAFDKKGYLWLGGLEQNTINRRSPDGTIQSVWKDDHIKWADSFAIDENGFVYFTTSQIHLKPKQRGAYRLYQFHPDLLKE</sequence>
<dbReference type="EMBL" id="CP081303">
    <property type="protein sequence ID" value="QZE12801.1"/>
    <property type="molecule type" value="Genomic_DNA"/>
</dbReference>
<reference evidence="1" key="1">
    <citation type="submission" date="2021-08" db="EMBL/GenBank/DDBJ databases">
        <title>Novel anaerobic bacterium isolated from sea squirt in East Sea, Republic of Korea.</title>
        <authorList>
            <person name="Nguyen T.H."/>
            <person name="Li Z."/>
            <person name="Lee Y.-J."/>
            <person name="Ko J."/>
            <person name="Kim S.-G."/>
        </authorList>
    </citation>
    <scope>NUCLEOTIDE SEQUENCE</scope>
    <source>
        <strain evidence="1">KCTC 25031</strain>
    </source>
</reference>
<name>A0AC61NBF6_9BACT</name>
<gene>
    <name evidence="1" type="ORF">K4L44_09390</name>
</gene>